<dbReference type="RefSeq" id="WP_037273728.1">
    <property type="nucleotide sequence ID" value="NZ_QHKI01000027.1"/>
</dbReference>
<protein>
    <submittedName>
        <fullName evidence="2">Uncharacterized protein</fullName>
    </submittedName>
</protein>
<evidence type="ECO:0000313" key="2">
    <source>
        <dbReference type="EMBL" id="RSM80882.1"/>
    </source>
</evidence>
<dbReference type="AlphaFoldDB" id="A0A428Z3V3"/>
<feature type="region of interest" description="Disordered" evidence="1">
    <location>
        <begin position="30"/>
        <end position="66"/>
    </location>
</feature>
<dbReference type="Proteomes" id="UP000287547">
    <property type="component" value="Unassembled WGS sequence"/>
</dbReference>
<sequence>MTEPPETAADQRDHHRIETEMGVHQVEVAVGKEPPHPGRPTGHVEQSPREPLTWPKQNHVVRRRQR</sequence>
<gene>
    <name evidence="2" type="ORF">DMH04_28595</name>
</gene>
<name>A0A428Z3V3_KIBAR</name>
<organism evidence="2 3">
    <name type="scientific">Kibdelosporangium aridum</name>
    <dbReference type="NCBI Taxonomy" id="2030"/>
    <lineage>
        <taxon>Bacteria</taxon>
        <taxon>Bacillati</taxon>
        <taxon>Actinomycetota</taxon>
        <taxon>Actinomycetes</taxon>
        <taxon>Pseudonocardiales</taxon>
        <taxon>Pseudonocardiaceae</taxon>
        <taxon>Kibdelosporangium</taxon>
    </lineage>
</organism>
<accession>A0A428Z3V3</accession>
<evidence type="ECO:0000313" key="3">
    <source>
        <dbReference type="Proteomes" id="UP000287547"/>
    </source>
</evidence>
<dbReference type="EMBL" id="QHKI01000027">
    <property type="protein sequence ID" value="RSM80882.1"/>
    <property type="molecule type" value="Genomic_DNA"/>
</dbReference>
<reference evidence="2 3" key="1">
    <citation type="submission" date="2018-05" db="EMBL/GenBank/DDBJ databases">
        <title>Evolution of GPA BGCs.</title>
        <authorList>
            <person name="Waglechner N."/>
            <person name="Wright G.D."/>
        </authorList>
    </citation>
    <scope>NUCLEOTIDE SEQUENCE [LARGE SCALE GENOMIC DNA]</scope>
    <source>
        <strain evidence="2 3">A82846</strain>
    </source>
</reference>
<comment type="caution">
    <text evidence="2">The sequence shown here is derived from an EMBL/GenBank/DDBJ whole genome shotgun (WGS) entry which is preliminary data.</text>
</comment>
<proteinExistence type="predicted"/>
<evidence type="ECO:0000256" key="1">
    <source>
        <dbReference type="SAM" id="MobiDB-lite"/>
    </source>
</evidence>